<keyword evidence="3" id="KW-1185">Reference proteome</keyword>
<comment type="caution">
    <text evidence="2">The sequence shown here is derived from an EMBL/GenBank/DDBJ whole genome shotgun (WGS) entry which is preliminary data.</text>
</comment>
<proteinExistence type="predicted"/>
<feature type="compositionally biased region" description="Basic and acidic residues" evidence="1">
    <location>
        <begin position="51"/>
        <end position="62"/>
    </location>
</feature>
<evidence type="ECO:0000313" key="2">
    <source>
        <dbReference type="EMBL" id="KAK8022692.1"/>
    </source>
</evidence>
<evidence type="ECO:0000313" key="3">
    <source>
        <dbReference type="Proteomes" id="UP001444661"/>
    </source>
</evidence>
<organism evidence="2 3">
    <name type="scientific">Apiospora rasikravindrae</name>
    <dbReference type="NCBI Taxonomy" id="990691"/>
    <lineage>
        <taxon>Eukaryota</taxon>
        <taxon>Fungi</taxon>
        <taxon>Dikarya</taxon>
        <taxon>Ascomycota</taxon>
        <taxon>Pezizomycotina</taxon>
        <taxon>Sordariomycetes</taxon>
        <taxon>Xylariomycetidae</taxon>
        <taxon>Amphisphaeriales</taxon>
        <taxon>Apiosporaceae</taxon>
        <taxon>Apiospora</taxon>
    </lineage>
</organism>
<dbReference type="EMBL" id="JAQQWK010000012">
    <property type="protein sequence ID" value="KAK8022692.1"/>
    <property type="molecule type" value="Genomic_DNA"/>
</dbReference>
<gene>
    <name evidence="2" type="ORF">PG993_013459</name>
</gene>
<name>A0ABR1RXN5_9PEZI</name>
<protein>
    <submittedName>
        <fullName evidence="2">Uncharacterized protein</fullName>
    </submittedName>
</protein>
<dbReference type="Proteomes" id="UP001444661">
    <property type="component" value="Unassembled WGS sequence"/>
</dbReference>
<reference evidence="2 3" key="1">
    <citation type="submission" date="2023-01" db="EMBL/GenBank/DDBJ databases">
        <title>Analysis of 21 Apiospora genomes using comparative genomics revels a genus with tremendous synthesis potential of carbohydrate active enzymes and secondary metabolites.</title>
        <authorList>
            <person name="Sorensen T."/>
        </authorList>
    </citation>
    <scope>NUCLEOTIDE SEQUENCE [LARGE SCALE GENOMIC DNA]</scope>
    <source>
        <strain evidence="2 3">CBS 33761</strain>
    </source>
</reference>
<evidence type="ECO:0000256" key="1">
    <source>
        <dbReference type="SAM" id="MobiDB-lite"/>
    </source>
</evidence>
<accession>A0ABR1RXN5</accession>
<feature type="compositionally biased region" description="Basic and acidic residues" evidence="1">
    <location>
        <begin position="27"/>
        <end position="36"/>
    </location>
</feature>
<feature type="region of interest" description="Disordered" evidence="1">
    <location>
        <begin position="22"/>
        <end position="62"/>
    </location>
</feature>
<sequence>MATNPSQEELLFGTGAWVTTTNVDSTRMNEELDEMAKAPAARQKHDKKKGNKSESHHERDKK</sequence>